<gene>
    <name evidence="2" type="ORF">ABFY20_06705</name>
</gene>
<reference evidence="2" key="1">
    <citation type="submission" date="2024-05" db="EMBL/GenBank/DDBJ databases">
        <title>Herbiconiux sp. A18JL235.</title>
        <authorList>
            <person name="Zhang G."/>
        </authorList>
    </citation>
    <scope>NUCLEOTIDE SEQUENCE</scope>
    <source>
        <strain evidence="2">A18JL235</strain>
    </source>
</reference>
<sequence>MLSSVVLASSAAVAAHPGLVGHPWGWGGGGPGFLLLLVPLFWIAVIAVLFATVGRRWRRAAWAQRVGADQPGRRAEATLAERFAQGDIDEVEYRARLEVIRTNNPAPQYPGR</sequence>
<evidence type="ECO:0000256" key="1">
    <source>
        <dbReference type="SAM" id="Phobius"/>
    </source>
</evidence>
<name>A0AB39BK43_9MICO</name>
<evidence type="ECO:0000313" key="2">
    <source>
        <dbReference type="EMBL" id="XDI06788.1"/>
    </source>
</evidence>
<dbReference type="EMBL" id="CP162511">
    <property type="protein sequence ID" value="XDI06788.1"/>
    <property type="molecule type" value="Genomic_DNA"/>
</dbReference>
<dbReference type="AlphaFoldDB" id="A0AB39BK43"/>
<organism evidence="2">
    <name type="scientific">Herbiconiux sp. A18JL235</name>
    <dbReference type="NCBI Taxonomy" id="3152363"/>
    <lineage>
        <taxon>Bacteria</taxon>
        <taxon>Bacillati</taxon>
        <taxon>Actinomycetota</taxon>
        <taxon>Actinomycetes</taxon>
        <taxon>Micrococcales</taxon>
        <taxon>Microbacteriaceae</taxon>
        <taxon>Herbiconiux</taxon>
    </lineage>
</organism>
<keyword evidence="1" id="KW-1133">Transmembrane helix</keyword>
<keyword evidence="1" id="KW-0472">Membrane</keyword>
<dbReference type="RefSeq" id="WP_368499166.1">
    <property type="nucleotide sequence ID" value="NZ_CP162511.1"/>
</dbReference>
<accession>A0AB39BK43</accession>
<keyword evidence="1" id="KW-0812">Transmembrane</keyword>
<proteinExistence type="predicted"/>
<protein>
    <submittedName>
        <fullName evidence="2">SHOCT domain-containing protein</fullName>
    </submittedName>
</protein>
<feature type="transmembrane region" description="Helical" evidence="1">
    <location>
        <begin position="33"/>
        <end position="53"/>
    </location>
</feature>